<feature type="transmembrane region" description="Helical" evidence="1">
    <location>
        <begin position="101"/>
        <end position="119"/>
    </location>
</feature>
<feature type="transmembrane region" description="Helical" evidence="1">
    <location>
        <begin position="257"/>
        <end position="276"/>
    </location>
</feature>
<evidence type="ECO:0000256" key="1">
    <source>
        <dbReference type="SAM" id="Phobius"/>
    </source>
</evidence>
<dbReference type="InterPro" id="IPR007349">
    <property type="entry name" value="DUF418"/>
</dbReference>
<evidence type="ECO:0000313" key="3">
    <source>
        <dbReference type="EMBL" id="QQK80683.1"/>
    </source>
</evidence>
<keyword evidence="1" id="KW-0812">Transmembrane</keyword>
<keyword evidence="1" id="KW-1133">Transmembrane helix</keyword>
<feature type="transmembrane region" description="Helical" evidence="1">
    <location>
        <begin position="362"/>
        <end position="383"/>
    </location>
</feature>
<dbReference type="EMBL" id="CP054706">
    <property type="protein sequence ID" value="QQK80683.1"/>
    <property type="molecule type" value="Genomic_DNA"/>
</dbReference>
<dbReference type="RefSeq" id="WP_200085052.1">
    <property type="nucleotide sequence ID" value="NZ_CP054706.1"/>
</dbReference>
<keyword evidence="4" id="KW-1185">Reference proteome</keyword>
<feature type="transmembrane region" description="Helical" evidence="1">
    <location>
        <begin position="148"/>
        <end position="168"/>
    </location>
</feature>
<name>A0A7T6ZC13_9BACI</name>
<dbReference type="KEGG" id="scib:HUG20_12765"/>
<evidence type="ECO:0000313" key="4">
    <source>
        <dbReference type="Proteomes" id="UP000595349"/>
    </source>
</evidence>
<feature type="transmembrane region" description="Helical" evidence="1">
    <location>
        <begin position="215"/>
        <end position="237"/>
    </location>
</feature>
<feature type="transmembrane region" description="Helical" evidence="1">
    <location>
        <begin position="296"/>
        <end position="314"/>
    </location>
</feature>
<organism evidence="3 4">
    <name type="scientific">Salicibibacter cibi</name>
    <dbReference type="NCBI Taxonomy" id="2743001"/>
    <lineage>
        <taxon>Bacteria</taxon>
        <taxon>Bacillati</taxon>
        <taxon>Bacillota</taxon>
        <taxon>Bacilli</taxon>
        <taxon>Bacillales</taxon>
        <taxon>Bacillaceae</taxon>
        <taxon>Salicibibacter</taxon>
    </lineage>
</organism>
<dbReference type="AlphaFoldDB" id="A0A7T6ZC13"/>
<dbReference type="PANTHER" id="PTHR30590">
    <property type="entry name" value="INNER MEMBRANE PROTEIN"/>
    <property type="match status" value="1"/>
</dbReference>
<feature type="domain" description="DUF418" evidence="2">
    <location>
        <begin position="238"/>
        <end position="401"/>
    </location>
</feature>
<keyword evidence="1" id="KW-0472">Membrane</keyword>
<feature type="transmembrane region" description="Helical" evidence="1">
    <location>
        <begin position="12"/>
        <end position="32"/>
    </location>
</feature>
<proteinExistence type="predicted"/>
<feature type="transmembrane region" description="Helical" evidence="1">
    <location>
        <begin position="125"/>
        <end position="141"/>
    </location>
</feature>
<accession>A0A7T6ZC13</accession>
<dbReference type="InterPro" id="IPR052529">
    <property type="entry name" value="Bact_Transport_Assoc"/>
</dbReference>
<dbReference type="Pfam" id="PF04235">
    <property type="entry name" value="DUF418"/>
    <property type="match status" value="1"/>
</dbReference>
<protein>
    <submittedName>
        <fullName evidence="3">DUF418 domain-containing protein</fullName>
    </submittedName>
</protein>
<sequence length="403" mass="46017">MKHRGIAPNERIHTLDIIRGIAILGIVLANMMHFKSLAQLNSFIFVDGHQLPDGLFNQFSTLFITFFVEGKFYPMFSLLFGLGFYIFYERLLQKDLRANRVFSRRLTFLIILGLIHLIFFWHGDILFTYGVTGFFLLFFISRHPKTMMIWSVVLLAVSSLVVSFFMAMNGWFMQFGEQTGIIPASEFQEMNEETLTVMAEGGFWEIVGFRFSESIFTVFGNIFVVPTILPLFLIGLYMGKTGMFHDVGAHLGRWKKICIHSLWIGLLFSVLTTAMMHDLTPIPAYIAYGLGFGMRIFTGPILMLFYVSALVLLLRKETRQKIMKPFASVGRMALTNYLMQTLILVFIFHGYGLGLFGQVGSGAGLLISVGVYVLQIIISTLYLKTFNQGPMEALWRKWTYKNV</sequence>
<feature type="transmembrane region" description="Helical" evidence="1">
    <location>
        <begin position="72"/>
        <end position="89"/>
    </location>
</feature>
<dbReference type="PANTHER" id="PTHR30590:SF2">
    <property type="entry name" value="INNER MEMBRANE PROTEIN"/>
    <property type="match status" value="1"/>
</dbReference>
<feature type="transmembrane region" description="Helical" evidence="1">
    <location>
        <begin position="334"/>
        <end position="356"/>
    </location>
</feature>
<dbReference type="Proteomes" id="UP000595349">
    <property type="component" value="Chromosome"/>
</dbReference>
<evidence type="ECO:0000259" key="2">
    <source>
        <dbReference type="Pfam" id="PF04235"/>
    </source>
</evidence>
<gene>
    <name evidence="3" type="ORF">HUG20_12765</name>
</gene>
<reference evidence="3 4" key="1">
    <citation type="submission" date="2020-06" db="EMBL/GenBank/DDBJ databases">
        <title>Genomic analysis of Salicibibacter sp. NKC21-4.</title>
        <authorList>
            <person name="Oh Y.J."/>
        </authorList>
    </citation>
    <scope>NUCLEOTIDE SEQUENCE [LARGE SCALE GENOMIC DNA]</scope>
    <source>
        <strain evidence="3 4">NKC21-4</strain>
    </source>
</reference>